<dbReference type="AlphaFoldDB" id="A0A3N0VRU7"/>
<dbReference type="EMBL" id="RJTX01000004">
    <property type="protein sequence ID" value="ROH95532.1"/>
    <property type="molecule type" value="Genomic_DNA"/>
</dbReference>
<comment type="caution">
    <text evidence="3">The sequence shown here is derived from an EMBL/GenBank/DDBJ whole genome shotgun (WGS) entry which is preliminary data.</text>
</comment>
<name>A0A3N0VRU7_9FLAO</name>
<reference evidence="3 5" key="1">
    <citation type="submission" date="2018-11" db="EMBL/GenBank/DDBJ databases">
        <title>Proposal to divide the Flavobacteriaceae and reorganize its genera based on Amino Acid Identity values calculated from whole genome sequences.</title>
        <authorList>
            <person name="Nicholson A.C."/>
            <person name="Gulvik C.A."/>
            <person name="Whitney A.M."/>
            <person name="Humrighouse B.W."/>
            <person name="Bell M."/>
            <person name="Holmes B."/>
            <person name="Steigerwalt A."/>
            <person name="Villarma A."/>
            <person name="Sheth M."/>
            <person name="Batra D."/>
            <person name="Pryor J."/>
            <person name="Bernardet J.-F."/>
            <person name="Hugo C."/>
            <person name="Kampfer P."/>
            <person name="Newman J."/>
            <person name="Mcquiston J.R."/>
        </authorList>
    </citation>
    <scope>NUCLEOTIDE SEQUENCE [LARGE SCALE GENOMIC DNA]</scope>
    <source>
        <strain evidence="3 5">DSM 15235</strain>
    </source>
</reference>
<evidence type="ECO:0000313" key="3">
    <source>
        <dbReference type="EMBL" id="ROH95532.1"/>
    </source>
</evidence>
<proteinExistence type="predicted"/>
<organism evidence="3 5">
    <name type="scientific">Chryseobacterium daecheongense</name>
    <dbReference type="NCBI Taxonomy" id="192389"/>
    <lineage>
        <taxon>Bacteria</taxon>
        <taxon>Pseudomonadati</taxon>
        <taxon>Bacteroidota</taxon>
        <taxon>Flavobacteriia</taxon>
        <taxon>Flavobacteriales</taxon>
        <taxon>Weeksellaceae</taxon>
        <taxon>Chryseobacterium group</taxon>
        <taxon>Chryseobacterium</taxon>
    </lineage>
</organism>
<dbReference type="EMBL" id="SOQW01000003">
    <property type="protein sequence ID" value="TDX92095.1"/>
    <property type="molecule type" value="Genomic_DNA"/>
</dbReference>
<protein>
    <submittedName>
        <fullName evidence="3">Signal peptidase</fullName>
    </submittedName>
</protein>
<feature type="chain" id="PRO_5018144505" evidence="2">
    <location>
        <begin position="23"/>
        <end position="71"/>
    </location>
</feature>
<evidence type="ECO:0000313" key="5">
    <source>
        <dbReference type="Proteomes" id="UP000269375"/>
    </source>
</evidence>
<dbReference type="Proteomes" id="UP000295709">
    <property type="component" value="Unassembled WGS sequence"/>
</dbReference>
<keyword evidence="1" id="KW-0812">Transmembrane</keyword>
<dbReference type="OrthoDB" id="1274917at2"/>
<keyword evidence="6" id="KW-1185">Reference proteome</keyword>
<evidence type="ECO:0000313" key="4">
    <source>
        <dbReference type="EMBL" id="TDX92095.1"/>
    </source>
</evidence>
<evidence type="ECO:0000313" key="6">
    <source>
        <dbReference type="Proteomes" id="UP000295709"/>
    </source>
</evidence>
<evidence type="ECO:0000256" key="2">
    <source>
        <dbReference type="SAM" id="SignalP"/>
    </source>
</evidence>
<reference evidence="4 6" key="2">
    <citation type="submission" date="2019-03" db="EMBL/GenBank/DDBJ databases">
        <title>Genomic Encyclopedia of Archaeal and Bacterial Type Strains, Phase II (KMG-II): from individual species to whole genera.</title>
        <authorList>
            <person name="Goeker M."/>
        </authorList>
    </citation>
    <scope>NUCLEOTIDE SEQUENCE [LARGE SCALE GENOMIC DNA]</scope>
    <source>
        <strain evidence="4 6">DSM 15235</strain>
    </source>
</reference>
<keyword evidence="1" id="KW-0472">Membrane</keyword>
<feature type="transmembrane region" description="Helical" evidence="1">
    <location>
        <begin position="46"/>
        <end position="64"/>
    </location>
</feature>
<keyword evidence="2" id="KW-0732">Signal</keyword>
<evidence type="ECO:0000256" key="1">
    <source>
        <dbReference type="SAM" id="Phobius"/>
    </source>
</evidence>
<accession>A0A3N0VRU7</accession>
<gene>
    <name evidence="4" type="ORF">BCF50_3237</name>
    <name evidence="3" type="ORF">EGI05_13425</name>
</gene>
<dbReference type="Proteomes" id="UP000269375">
    <property type="component" value="Unassembled WGS sequence"/>
</dbReference>
<keyword evidence="1" id="KW-1133">Transmembrane helix</keyword>
<dbReference type="RefSeq" id="WP_123263566.1">
    <property type="nucleotide sequence ID" value="NZ_RJTX01000004.1"/>
</dbReference>
<sequence>MKTINKLVTSAFFFFAVALVSAQTVTNPGGGAGGTGPGAPASPIDMYVYALSAIAVLFIVFFATKIKKQKI</sequence>
<feature type="signal peptide" evidence="2">
    <location>
        <begin position="1"/>
        <end position="22"/>
    </location>
</feature>